<dbReference type="OMA" id="MIPALCV"/>
<dbReference type="PROSITE" id="PS50297">
    <property type="entry name" value="ANK_REP_REGION"/>
    <property type="match status" value="1"/>
</dbReference>
<reference evidence="2 3" key="1">
    <citation type="submission" date="2020-11" db="EMBL/GenBank/DDBJ databases">
        <authorList>
            <person name="Wallbank WR R."/>
            <person name="Pardo Diaz C."/>
            <person name="Kozak K."/>
            <person name="Martin S."/>
            <person name="Jiggins C."/>
            <person name="Moest M."/>
            <person name="Warren A I."/>
            <person name="Generalovic N T."/>
            <person name="Byers J.R.P. K."/>
            <person name="Montejo-Kovacevich G."/>
            <person name="Yen C E."/>
        </authorList>
    </citation>
    <scope>NUCLEOTIDE SEQUENCE [LARGE SCALE GENOMIC DNA]</scope>
</reference>
<gene>
    <name evidence="2" type="ORF">HERILL_LOCUS11147</name>
</gene>
<dbReference type="SMART" id="SM00248">
    <property type="entry name" value="ANK"/>
    <property type="match status" value="3"/>
</dbReference>
<name>A0A7R8YXJ7_HERIL</name>
<evidence type="ECO:0000256" key="1">
    <source>
        <dbReference type="PROSITE-ProRule" id="PRU00023"/>
    </source>
</evidence>
<keyword evidence="3" id="KW-1185">Reference proteome</keyword>
<dbReference type="InterPro" id="IPR036770">
    <property type="entry name" value="Ankyrin_rpt-contain_sf"/>
</dbReference>
<dbReference type="FunCoup" id="A0A7R8YXJ7">
    <property type="interactions" value="2"/>
</dbReference>
<accession>A0A7R8YXJ7</accession>
<dbReference type="InterPro" id="IPR002110">
    <property type="entry name" value="Ankyrin_rpt"/>
</dbReference>
<dbReference type="SUPFAM" id="SSF48403">
    <property type="entry name" value="Ankyrin repeat"/>
    <property type="match status" value="1"/>
</dbReference>
<proteinExistence type="predicted"/>
<dbReference type="PANTHER" id="PTHR24183">
    <property type="entry name" value="FIBRONECTIN TYPE 3 AND ANKYRIN REPEAT DOMAINS PROTEIN 1"/>
    <property type="match status" value="1"/>
</dbReference>
<dbReference type="GO" id="GO:0042981">
    <property type="term" value="P:regulation of apoptotic process"/>
    <property type="evidence" value="ECO:0007669"/>
    <property type="project" value="TreeGrafter"/>
</dbReference>
<dbReference type="Gene3D" id="1.25.40.20">
    <property type="entry name" value="Ankyrin repeat-containing domain"/>
    <property type="match status" value="1"/>
</dbReference>
<dbReference type="Pfam" id="PF12796">
    <property type="entry name" value="Ank_2"/>
    <property type="match status" value="1"/>
</dbReference>
<protein>
    <submittedName>
        <fullName evidence="2">Uncharacterized protein</fullName>
    </submittedName>
</protein>
<dbReference type="OrthoDB" id="439236at2759"/>
<dbReference type="PANTHER" id="PTHR24183:SF1">
    <property type="entry name" value="FIBRONECTIN TYPE 3 AND ANKYRIN REPEAT DOMAINS PROTEIN 1"/>
    <property type="match status" value="1"/>
</dbReference>
<dbReference type="EMBL" id="LR899012">
    <property type="protein sequence ID" value="CAD7088535.1"/>
    <property type="molecule type" value="Genomic_DNA"/>
</dbReference>
<dbReference type="PROSITE" id="PS50088">
    <property type="entry name" value="ANK_REPEAT"/>
    <property type="match status" value="1"/>
</dbReference>
<feature type="repeat" description="ANK" evidence="1">
    <location>
        <begin position="31"/>
        <end position="63"/>
    </location>
</feature>
<keyword evidence="1" id="KW-0040">ANK repeat</keyword>
<dbReference type="GO" id="GO:0005634">
    <property type="term" value="C:nucleus"/>
    <property type="evidence" value="ECO:0007669"/>
    <property type="project" value="TreeGrafter"/>
</dbReference>
<dbReference type="InParanoid" id="A0A7R8YXJ7"/>
<evidence type="ECO:0000313" key="3">
    <source>
        <dbReference type="Proteomes" id="UP000594454"/>
    </source>
</evidence>
<evidence type="ECO:0000313" key="2">
    <source>
        <dbReference type="EMBL" id="CAD7088535.1"/>
    </source>
</evidence>
<sequence length="154" mass="17211">MFSLFSLVYVNKVRALQSAIPMQDLEMVDDYGNTPLLMACFLGRDQCVEILVQSGASLKAMNYFGQNALTLATYSGNTRIALYLMRYRSYEDFTASSIIPPLCVAILRNNQKLTEIFCAESPTADKIRTVHGVGTRDMVKIFMANDSTSTNIRL</sequence>
<organism evidence="2 3">
    <name type="scientific">Hermetia illucens</name>
    <name type="common">Black soldier fly</name>
    <dbReference type="NCBI Taxonomy" id="343691"/>
    <lineage>
        <taxon>Eukaryota</taxon>
        <taxon>Metazoa</taxon>
        <taxon>Ecdysozoa</taxon>
        <taxon>Arthropoda</taxon>
        <taxon>Hexapoda</taxon>
        <taxon>Insecta</taxon>
        <taxon>Pterygota</taxon>
        <taxon>Neoptera</taxon>
        <taxon>Endopterygota</taxon>
        <taxon>Diptera</taxon>
        <taxon>Brachycera</taxon>
        <taxon>Stratiomyomorpha</taxon>
        <taxon>Stratiomyidae</taxon>
        <taxon>Hermetiinae</taxon>
        <taxon>Hermetia</taxon>
    </lineage>
</organism>
<dbReference type="AlphaFoldDB" id="A0A7R8YXJ7"/>
<dbReference type="Proteomes" id="UP000594454">
    <property type="component" value="Chromosome 4"/>
</dbReference>